<accession>A0AAW0NI38</accession>
<feature type="compositionally biased region" description="Polar residues" evidence="1">
    <location>
        <begin position="91"/>
        <end position="107"/>
    </location>
</feature>
<evidence type="ECO:0000256" key="1">
    <source>
        <dbReference type="SAM" id="MobiDB-lite"/>
    </source>
</evidence>
<dbReference type="EMBL" id="JBBPFD010000017">
    <property type="protein sequence ID" value="KAK7892037.1"/>
    <property type="molecule type" value="Genomic_DNA"/>
</dbReference>
<organism evidence="2 3">
    <name type="scientific">Mugilogobius chulae</name>
    <name type="common">yellowstripe goby</name>
    <dbReference type="NCBI Taxonomy" id="88201"/>
    <lineage>
        <taxon>Eukaryota</taxon>
        <taxon>Metazoa</taxon>
        <taxon>Chordata</taxon>
        <taxon>Craniata</taxon>
        <taxon>Vertebrata</taxon>
        <taxon>Euteleostomi</taxon>
        <taxon>Actinopterygii</taxon>
        <taxon>Neopterygii</taxon>
        <taxon>Teleostei</taxon>
        <taxon>Neoteleostei</taxon>
        <taxon>Acanthomorphata</taxon>
        <taxon>Gobiaria</taxon>
        <taxon>Gobiiformes</taxon>
        <taxon>Gobioidei</taxon>
        <taxon>Gobiidae</taxon>
        <taxon>Gobionellinae</taxon>
        <taxon>Mugilogobius</taxon>
    </lineage>
</organism>
<feature type="compositionally biased region" description="Basic residues" evidence="1">
    <location>
        <begin position="1"/>
        <end position="19"/>
    </location>
</feature>
<comment type="caution">
    <text evidence="2">The sequence shown here is derived from an EMBL/GenBank/DDBJ whole genome shotgun (WGS) entry which is preliminary data.</text>
</comment>
<evidence type="ECO:0000313" key="2">
    <source>
        <dbReference type="EMBL" id="KAK7892037.1"/>
    </source>
</evidence>
<keyword evidence="3" id="KW-1185">Reference proteome</keyword>
<feature type="region of interest" description="Disordered" evidence="1">
    <location>
        <begin position="160"/>
        <end position="201"/>
    </location>
</feature>
<dbReference type="Proteomes" id="UP001460270">
    <property type="component" value="Unassembled WGS sequence"/>
</dbReference>
<feature type="region of interest" description="Disordered" evidence="1">
    <location>
        <begin position="1"/>
        <end position="112"/>
    </location>
</feature>
<dbReference type="AlphaFoldDB" id="A0AAW0NI38"/>
<name>A0AAW0NI38_9GOBI</name>
<reference evidence="3" key="1">
    <citation type="submission" date="2024-04" db="EMBL/GenBank/DDBJ databases">
        <title>Salinicola lusitanus LLJ914,a marine bacterium isolated from the Okinawa Trough.</title>
        <authorList>
            <person name="Li J."/>
        </authorList>
    </citation>
    <scope>NUCLEOTIDE SEQUENCE [LARGE SCALE GENOMIC DNA]</scope>
</reference>
<sequence length="254" mass="28947">MDRRNTKRKDKKKKKKKDKMAKLINSLENDFVDETQCTENNTSENIPEEKPKKKKKKHVAFDLPHDHLRVKRPKCSPLLSPSTGEEHTEVTEPSQSQVITNDSQSTSDDIHSQDLFITQKTFRLPMSEMSSGETSDRAEDSAKVLGIYFKETKEQSILFKTNKVSKSESDHGKKKSSSVNPFLDEPIIVSSSPDRDKTKERSIISLGLQQKSTKSVYTQTENFFTTEFTLHLNFCKRGQCQAQSEQNPGSKSTQ</sequence>
<proteinExistence type="predicted"/>
<evidence type="ECO:0000313" key="3">
    <source>
        <dbReference type="Proteomes" id="UP001460270"/>
    </source>
</evidence>
<feature type="compositionally biased region" description="Polar residues" evidence="1">
    <location>
        <begin position="35"/>
        <end position="45"/>
    </location>
</feature>
<protein>
    <submittedName>
        <fullName evidence="2">Uncharacterized protein</fullName>
    </submittedName>
</protein>
<gene>
    <name evidence="2" type="ORF">WMY93_024000</name>
</gene>